<dbReference type="InterPro" id="IPR001387">
    <property type="entry name" value="Cro/C1-type_HTH"/>
</dbReference>
<protein>
    <submittedName>
        <fullName evidence="4">Helix-turn-helix domain-containing protein</fullName>
    </submittedName>
</protein>
<dbReference type="InterPro" id="IPR050400">
    <property type="entry name" value="Bact_Cytoskel_RodZ"/>
</dbReference>
<name>A0A838CQ08_9BACI</name>
<dbReference type="AlphaFoldDB" id="A0A838CQ08"/>
<reference evidence="4 5" key="1">
    <citation type="journal article" date="2004" name="Extremophiles">
        <title>Halobacillus locisalis sp. nov., a halophilic bacterium isolated from a marine solar saltern of the Yellow Sea in Korea.</title>
        <authorList>
            <person name="Yoon J.H."/>
            <person name="Kang K.H."/>
            <person name="Oh T.K."/>
            <person name="Park Y.H."/>
        </authorList>
    </citation>
    <scope>NUCLEOTIDE SEQUENCE [LARGE SCALE GENOMIC DNA]</scope>
    <source>
        <strain evidence="4 5">KCTC 3788</strain>
    </source>
</reference>
<dbReference type="GO" id="GO:0003677">
    <property type="term" value="F:DNA binding"/>
    <property type="evidence" value="ECO:0007669"/>
    <property type="project" value="InterPro"/>
</dbReference>
<dbReference type="Proteomes" id="UP000571017">
    <property type="component" value="Unassembled WGS sequence"/>
</dbReference>
<accession>A0A838CQ08</accession>
<comment type="caution">
    <text evidence="4">The sequence shown here is derived from an EMBL/GenBank/DDBJ whole genome shotgun (WGS) entry which is preliminary data.</text>
</comment>
<proteinExistence type="predicted"/>
<gene>
    <name evidence="4" type="ORF">H0266_03910</name>
</gene>
<feature type="transmembrane region" description="Helical" evidence="2">
    <location>
        <begin position="107"/>
        <end position="128"/>
    </location>
</feature>
<evidence type="ECO:0000256" key="2">
    <source>
        <dbReference type="SAM" id="Phobius"/>
    </source>
</evidence>
<evidence type="ECO:0000313" key="4">
    <source>
        <dbReference type="EMBL" id="MBA2174041.1"/>
    </source>
</evidence>
<feature type="compositionally biased region" description="Polar residues" evidence="1">
    <location>
        <begin position="135"/>
        <end position="150"/>
    </location>
</feature>
<feature type="region of interest" description="Disordered" evidence="1">
    <location>
        <begin position="133"/>
        <end position="196"/>
    </location>
</feature>
<keyword evidence="2" id="KW-1133">Transmembrane helix</keyword>
<sequence length="305" mass="33767">MDIGSRLKSAREQKSMSLEEVQQTTKIQKRYLTAIENNEFQVLPGKFYTRAFIREYASAVGLDPEQIMEEHKNELPSYEDEEIVQYSRVQKSRQQTQTKKTGGGFRLFPGILTVLVVLAIGFAIYMLAIQGGGSADNSDPASQEGTNNDISVPEETEEDQPEEENNEEEQPSEEQPSEEPEPAPEPEQPEEEPEQPEITIELTQQGTGSFPEHTYTITGVDQRTASIELSGDAYLDIQAPKGGESLIQPGIITAEQSPLTLDFSGQNQLYVKTGSAPNTSVVINGKAVPFPNPEQSTQKLLLNFE</sequence>
<dbReference type="Pfam" id="PF13413">
    <property type="entry name" value="HTH_25"/>
    <property type="match status" value="1"/>
</dbReference>
<feature type="domain" description="HTH cro/C1-type" evidence="3">
    <location>
        <begin position="6"/>
        <end position="67"/>
    </location>
</feature>
<dbReference type="PANTHER" id="PTHR34475">
    <property type="match status" value="1"/>
</dbReference>
<keyword evidence="5" id="KW-1185">Reference proteome</keyword>
<evidence type="ECO:0000256" key="1">
    <source>
        <dbReference type="SAM" id="MobiDB-lite"/>
    </source>
</evidence>
<dbReference type="Gene3D" id="1.10.260.40">
    <property type="entry name" value="lambda repressor-like DNA-binding domains"/>
    <property type="match status" value="1"/>
</dbReference>
<dbReference type="SUPFAM" id="SSF47413">
    <property type="entry name" value="lambda repressor-like DNA-binding domains"/>
    <property type="match status" value="1"/>
</dbReference>
<keyword evidence="2" id="KW-0812">Transmembrane</keyword>
<organism evidence="4 5">
    <name type="scientific">Halobacillus locisalis</name>
    <dbReference type="NCBI Taxonomy" id="220753"/>
    <lineage>
        <taxon>Bacteria</taxon>
        <taxon>Bacillati</taxon>
        <taxon>Bacillota</taxon>
        <taxon>Bacilli</taxon>
        <taxon>Bacillales</taxon>
        <taxon>Bacillaceae</taxon>
        <taxon>Halobacillus</taxon>
    </lineage>
</organism>
<feature type="compositionally biased region" description="Acidic residues" evidence="1">
    <location>
        <begin position="152"/>
        <end position="195"/>
    </location>
</feature>
<dbReference type="PANTHER" id="PTHR34475:SF1">
    <property type="entry name" value="CYTOSKELETON PROTEIN RODZ"/>
    <property type="match status" value="1"/>
</dbReference>
<evidence type="ECO:0000313" key="5">
    <source>
        <dbReference type="Proteomes" id="UP000571017"/>
    </source>
</evidence>
<dbReference type="InterPro" id="IPR010982">
    <property type="entry name" value="Lambda_DNA-bd_dom_sf"/>
</dbReference>
<dbReference type="SMART" id="SM00530">
    <property type="entry name" value="HTH_XRE"/>
    <property type="match status" value="1"/>
</dbReference>
<dbReference type="CDD" id="cd00093">
    <property type="entry name" value="HTH_XRE"/>
    <property type="match status" value="1"/>
</dbReference>
<dbReference type="EMBL" id="JACEFG010000001">
    <property type="protein sequence ID" value="MBA2174041.1"/>
    <property type="molecule type" value="Genomic_DNA"/>
</dbReference>
<evidence type="ECO:0000259" key="3">
    <source>
        <dbReference type="SMART" id="SM00530"/>
    </source>
</evidence>
<keyword evidence="2" id="KW-0472">Membrane</keyword>